<reference evidence="3" key="1">
    <citation type="submission" date="2015-03" db="EMBL/GenBank/DDBJ databases">
        <authorList>
            <person name="Wibberg D."/>
        </authorList>
    </citation>
    <scope>NUCLEOTIDE SEQUENCE [LARGE SCALE GENOMIC DNA]</scope>
</reference>
<evidence type="ECO:0000313" key="3">
    <source>
        <dbReference type="Proteomes" id="UP000033163"/>
    </source>
</evidence>
<proteinExistence type="predicted"/>
<dbReference type="RefSeq" id="WP_020429845.1">
    <property type="nucleotide sequence ID" value="NZ_AGBD01000940.1"/>
</dbReference>
<dbReference type="EMBL" id="LN831776">
    <property type="protein sequence ID" value="CQR53407.1"/>
    <property type="molecule type" value="Genomic_DNA"/>
</dbReference>
<dbReference type="STRING" id="483937.AMQ84_23255"/>
<dbReference type="AlphaFoldDB" id="A0A0E4H7U0"/>
<accession>A0A0E4H7U0</accession>
<name>A0A0E4H7U0_9BACL</name>
<evidence type="ECO:0000313" key="2">
    <source>
        <dbReference type="EMBL" id="CQR53407.1"/>
    </source>
</evidence>
<dbReference type="GO" id="GO:0016747">
    <property type="term" value="F:acyltransferase activity, transferring groups other than amino-acyl groups"/>
    <property type="evidence" value="ECO:0007669"/>
    <property type="project" value="InterPro"/>
</dbReference>
<dbReference type="PROSITE" id="PS51186">
    <property type="entry name" value="GNAT"/>
    <property type="match status" value="1"/>
</dbReference>
<dbReference type="InterPro" id="IPR016181">
    <property type="entry name" value="Acyl_CoA_acyltransferase"/>
</dbReference>
<dbReference type="Gene3D" id="3.40.630.30">
    <property type="match status" value="1"/>
</dbReference>
<feature type="domain" description="N-acetyltransferase" evidence="1">
    <location>
        <begin position="4"/>
        <end position="162"/>
    </location>
</feature>
<sequence>MPALAYRSLKPEDLEAICGFVRNPEELFYAGPKFQYPLTPEQILHGLENRYSPTVVISDSNSEPLAYANLYDKDEDSRSCWLGNVMVSPEYRSTGAAAYLINTMMNEAKFTHGLQSLKLYCHNTNTRALLLYCKNGFNPCGYKIVFNQMGEKIAAIEMQRPL</sequence>
<dbReference type="SUPFAM" id="SSF55729">
    <property type="entry name" value="Acyl-CoA N-acyltransferases (Nat)"/>
    <property type="match status" value="1"/>
</dbReference>
<gene>
    <name evidence="2" type="ORF">PRIO_1354</name>
</gene>
<evidence type="ECO:0000259" key="1">
    <source>
        <dbReference type="PROSITE" id="PS51186"/>
    </source>
</evidence>
<dbReference type="CDD" id="cd04301">
    <property type="entry name" value="NAT_SF"/>
    <property type="match status" value="1"/>
</dbReference>
<dbReference type="PATRIC" id="fig|1073571.4.peg.1406"/>
<dbReference type="InterPro" id="IPR000182">
    <property type="entry name" value="GNAT_dom"/>
</dbReference>
<dbReference type="Proteomes" id="UP000033163">
    <property type="component" value="Chromosome I"/>
</dbReference>
<dbReference type="Pfam" id="PF00583">
    <property type="entry name" value="Acetyltransf_1"/>
    <property type="match status" value="1"/>
</dbReference>
<organism evidence="2 3">
    <name type="scientific">Paenibacillus riograndensis SBR5</name>
    <dbReference type="NCBI Taxonomy" id="1073571"/>
    <lineage>
        <taxon>Bacteria</taxon>
        <taxon>Bacillati</taxon>
        <taxon>Bacillota</taxon>
        <taxon>Bacilli</taxon>
        <taxon>Bacillales</taxon>
        <taxon>Paenibacillaceae</taxon>
        <taxon>Paenibacillus</taxon>
        <taxon>Paenibacillus sonchi group</taxon>
    </lineage>
</organism>
<dbReference type="HOGENOM" id="CLU_119383_0_0_9"/>
<protein>
    <recommendedName>
        <fullName evidence="1">N-acetyltransferase domain-containing protein</fullName>
    </recommendedName>
</protein>
<dbReference type="KEGG" id="pri:PRIO_1354"/>